<dbReference type="Proteomes" id="UP000292082">
    <property type="component" value="Unassembled WGS sequence"/>
</dbReference>
<accession>A0A4Q9QEK8</accession>
<evidence type="ECO:0000313" key="2">
    <source>
        <dbReference type="EMBL" id="TBU65611.1"/>
    </source>
</evidence>
<reference evidence="2 3" key="1">
    <citation type="submission" date="2019-01" db="EMBL/GenBank/DDBJ databases">
        <title>Draft genome sequences of three monokaryotic isolates of the white-rot basidiomycete fungus Dichomitus squalens.</title>
        <authorList>
            <consortium name="DOE Joint Genome Institute"/>
            <person name="Lopez S.C."/>
            <person name="Andreopoulos B."/>
            <person name="Pangilinan J."/>
            <person name="Lipzen A."/>
            <person name="Riley R."/>
            <person name="Ahrendt S."/>
            <person name="Ng V."/>
            <person name="Barry K."/>
            <person name="Daum C."/>
            <person name="Grigoriev I.V."/>
            <person name="Hilden K.S."/>
            <person name="Makela M.R."/>
            <person name="de Vries R.P."/>
        </authorList>
    </citation>
    <scope>NUCLEOTIDE SEQUENCE [LARGE SCALE GENOMIC DNA]</scope>
    <source>
        <strain evidence="2 3">CBS 464.89</strain>
    </source>
</reference>
<name>A0A4Q9QEK8_9APHY</name>
<dbReference type="STRING" id="114155.A0A4Q9QEK8"/>
<proteinExistence type="predicted"/>
<evidence type="ECO:0000313" key="3">
    <source>
        <dbReference type="Proteomes" id="UP000292082"/>
    </source>
</evidence>
<keyword evidence="1" id="KW-0732">Signal</keyword>
<organism evidence="2 3">
    <name type="scientific">Dichomitus squalens</name>
    <dbReference type="NCBI Taxonomy" id="114155"/>
    <lineage>
        <taxon>Eukaryota</taxon>
        <taxon>Fungi</taxon>
        <taxon>Dikarya</taxon>
        <taxon>Basidiomycota</taxon>
        <taxon>Agaricomycotina</taxon>
        <taxon>Agaricomycetes</taxon>
        <taxon>Polyporales</taxon>
        <taxon>Polyporaceae</taxon>
        <taxon>Dichomitus</taxon>
    </lineage>
</organism>
<gene>
    <name evidence="2" type="ORF">BD310DRAFT_17049</name>
</gene>
<keyword evidence="3" id="KW-1185">Reference proteome</keyword>
<evidence type="ECO:0000256" key="1">
    <source>
        <dbReference type="SAM" id="SignalP"/>
    </source>
</evidence>
<dbReference type="EMBL" id="ML145084">
    <property type="protein sequence ID" value="TBU65611.1"/>
    <property type="molecule type" value="Genomic_DNA"/>
</dbReference>
<sequence>MLALLLAGVASLSALAGAKELFDRNLAYSSPFANAPHLSHNTRALHARHLAFAKRQIDGPTPSQLADTQSSDGFVDEHYPTFYGGDFSSSPFIYNGGINFTHSGA</sequence>
<protein>
    <submittedName>
        <fullName evidence="2">Uncharacterized protein</fullName>
    </submittedName>
</protein>
<feature type="chain" id="PRO_5020219108" evidence="1">
    <location>
        <begin position="19"/>
        <end position="105"/>
    </location>
</feature>
<feature type="signal peptide" evidence="1">
    <location>
        <begin position="1"/>
        <end position="18"/>
    </location>
</feature>
<dbReference type="AlphaFoldDB" id="A0A4Q9QEK8"/>